<protein>
    <submittedName>
        <fullName evidence="1">Uncharacterized protein</fullName>
    </submittedName>
</protein>
<dbReference type="Proteomes" id="UP000580250">
    <property type="component" value="Unassembled WGS sequence"/>
</dbReference>
<gene>
    <name evidence="1" type="ORF">MENT_LOCUS13090</name>
</gene>
<dbReference type="AlphaFoldDB" id="A0A6V7UJ07"/>
<reference evidence="1 2" key="1">
    <citation type="submission" date="2020-08" db="EMBL/GenBank/DDBJ databases">
        <authorList>
            <person name="Koutsovoulos G."/>
            <person name="Danchin GJ E."/>
        </authorList>
    </citation>
    <scope>NUCLEOTIDE SEQUENCE [LARGE SCALE GENOMIC DNA]</scope>
</reference>
<dbReference type="EMBL" id="CAJEWN010000069">
    <property type="protein sequence ID" value="CAD2158269.1"/>
    <property type="molecule type" value="Genomic_DNA"/>
</dbReference>
<evidence type="ECO:0000313" key="2">
    <source>
        <dbReference type="Proteomes" id="UP000580250"/>
    </source>
</evidence>
<dbReference type="OrthoDB" id="5910044at2759"/>
<organism evidence="1 2">
    <name type="scientific">Meloidogyne enterolobii</name>
    <name type="common">Root-knot nematode worm</name>
    <name type="synonym">Meloidogyne mayaguensis</name>
    <dbReference type="NCBI Taxonomy" id="390850"/>
    <lineage>
        <taxon>Eukaryota</taxon>
        <taxon>Metazoa</taxon>
        <taxon>Ecdysozoa</taxon>
        <taxon>Nematoda</taxon>
        <taxon>Chromadorea</taxon>
        <taxon>Rhabditida</taxon>
        <taxon>Tylenchina</taxon>
        <taxon>Tylenchomorpha</taxon>
        <taxon>Tylenchoidea</taxon>
        <taxon>Meloidogynidae</taxon>
        <taxon>Meloidogyninae</taxon>
        <taxon>Meloidogyne</taxon>
    </lineage>
</organism>
<accession>A0A6V7UJ07</accession>
<sequence>MSLVDFRKNTNVNLGKAVAFLKEYPPNYFDLAGSFTKTRKHIDDLIKEYKGKIEEKEKFFKGLLKGFVKIIIANNFDFTQCGGKNNERNEMSEKPNCEGKNPQNWNLPERNDWMGYHNGGVDVEGFEKFDTIRYLLFLLRKSKCRSQKYLYS</sequence>
<evidence type="ECO:0000313" key="1">
    <source>
        <dbReference type="EMBL" id="CAD2158269.1"/>
    </source>
</evidence>
<proteinExistence type="predicted"/>
<comment type="caution">
    <text evidence="1">The sequence shown here is derived from an EMBL/GenBank/DDBJ whole genome shotgun (WGS) entry which is preliminary data.</text>
</comment>
<name>A0A6V7UJ07_MELEN</name>